<feature type="compositionally biased region" description="Acidic residues" evidence="9">
    <location>
        <begin position="105"/>
        <end position="122"/>
    </location>
</feature>
<feature type="transmembrane region" description="Helical" evidence="10">
    <location>
        <begin position="416"/>
        <end position="438"/>
    </location>
</feature>
<dbReference type="EMBL" id="JEMT01016823">
    <property type="protein sequence ID" value="EXX69534.1"/>
    <property type="molecule type" value="Genomic_DNA"/>
</dbReference>
<dbReference type="STRING" id="1432141.A0A015KPM1"/>
<feature type="transmembrane region" description="Helical" evidence="10">
    <location>
        <begin position="729"/>
        <end position="753"/>
    </location>
</feature>
<keyword evidence="3" id="KW-0813">Transport</keyword>
<organism evidence="13 14">
    <name type="scientific">Rhizophagus irregularis (strain DAOM 197198w)</name>
    <name type="common">Glomus intraradices</name>
    <dbReference type="NCBI Taxonomy" id="1432141"/>
    <lineage>
        <taxon>Eukaryota</taxon>
        <taxon>Fungi</taxon>
        <taxon>Fungi incertae sedis</taxon>
        <taxon>Mucoromycota</taxon>
        <taxon>Glomeromycotina</taxon>
        <taxon>Glomeromycetes</taxon>
        <taxon>Glomerales</taxon>
        <taxon>Glomeraceae</taxon>
        <taxon>Rhizophagus</taxon>
    </lineage>
</organism>
<feature type="region of interest" description="Disordered" evidence="9">
    <location>
        <begin position="699"/>
        <end position="719"/>
    </location>
</feature>
<evidence type="ECO:0000256" key="8">
    <source>
        <dbReference type="ARBA" id="ARBA00023136"/>
    </source>
</evidence>
<dbReference type="AlphaFoldDB" id="A0A015KPM1"/>
<feature type="transmembrane region" description="Helical" evidence="10">
    <location>
        <begin position="798"/>
        <end position="818"/>
    </location>
</feature>
<evidence type="ECO:0000256" key="7">
    <source>
        <dbReference type="ARBA" id="ARBA00023065"/>
    </source>
</evidence>
<evidence type="ECO:0000259" key="12">
    <source>
        <dbReference type="Pfam" id="PF03733"/>
    </source>
</evidence>
<feature type="region of interest" description="Disordered" evidence="9">
    <location>
        <begin position="1"/>
        <end position="125"/>
    </location>
</feature>
<keyword evidence="5 10" id="KW-0812">Transmembrane</keyword>
<evidence type="ECO:0000256" key="3">
    <source>
        <dbReference type="ARBA" id="ARBA00022448"/>
    </source>
</evidence>
<feature type="compositionally biased region" description="Basic residues" evidence="9">
    <location>
        <begin position="78"/>
        <end position="96"/>
    </location>
</feature>
<dbReference type="PANTHER" id="PTHR31503">
    <property type="entry name" value="VACUOLAR CALCIUM ION TRANSPORTER"/>
    <property type="match status" value="1"/>
</dbReference>
<dbReference type="GO" id="GO:0006874">
    <property type="term" value="P:intracellular calcium ion homeostasis"/>
    <property type="evidence" value="ECO:0007669"/>
    <property type="project" value="TreeGrafter"/>
</dbReference>
<keyword evidence="4" id="KW-0597">Phosphoprotein</keyword>
<dbReference type="InterPro" id="IPR004837">
    <property type="entry name" value="NaCa_Exmemb"/>
</dbReference>
<comment type="similarity">
    <text evidence="2">Belongs to the Ca(2+):cation antiporter (CaCA) (TC 2.A.19) family.</text>
</comment>
<keyword evidence="14" id="KW-1185">Reference proteome</keyword>
<evidence type="ECO:0000256" key="6">
    <source>
        <dbReference type="ARBA" id="ARBA00022989"/>
    </source>
</evidence>
<evidence type="ECO:0000256" key="10">
    <source>
        <dbReference type="SAM" id="Phobius"/>
    </source>
</evidence>
<keyword evidence="6 10" id="KW-1133">Transmembrane helix</keyword>
<evidence type="ECO:0000313" key="13">
    <source>
        <dbReference type="EMBL" id="EXX69534.1"/>
    </source>
</evidence>
<comment type="caution">
    <text evidence="13">The sequence shown here is derived from an EMBL/GenBank/DDBJ whole genome shotgun (WGS) entry which is preliminary data.</text>
</comment>
<dbReference type="Pfam" id="PF01699">
    <property type="entry name" value="Na_Ca_ex"/>
    <property type="match status" value="2"/>
</dbReference>
<dbReference type="Gene3D" id="1.20.1420.30">
    <property type="entry name" value="NCX, central ion-binding region"/>
    <property type="match status" value="2"/>
</dbReference>
<feature type="transmembrane region" description="Helical" evidence="10">
    <location>
        <begin position="512"/>
        <end position="533"/>
    </location>
</feature>
<dbReference type="GO" id="GO:0005774">
    <property type="term" value="C:vacuolar membrane"/>
    <property type="evidence" value="ECO:0007669"/>
    <property type="project" value="UniProtKB-ARBA"/>
</dbReference>
<feature type="transmembrane region" description="Helical" evidence="10">
    <location>
        <begin position="444"/>
        <end position="467"/>
    </location>
</feature>
<dbReference type="InterPro" id="IPR005185">
    <property type="entry name" value="YccF"/>
</dbReference>
<evidence type="ECO:0000256" key="4">
    <source>
        <dbReference type="ARBA" id="ARBA00022553"/>
    </source>
</evidence>
<dbReference type="InterPro" id="IPR004713">
    <property type="entry name" value="CaH_exchang"/>
</dbReference>
<dbReference type="Pfam" id="PF03733">
    <property type="entry name" value="YccF"/>
    <property type="match status" value="1"/>
</dbReference>
<evidence type="ECO:0000259" key="11">
    <source>
        <dbReference type="Pfam" id="PF01699"/>
    </source>
</evidence>
<feature type="transmembrane region" description="Helical" evidence="10">
    <location>
        <begin position="578"/>
        <end position="598"/>
    </location>
</feature>
<feature type="transmembrane region" description="Helical" evidence="10">
    <location>
        <begin position="839"/>
        <end position="856"/>
    </location>
</feature>
<dbReference type="OrthoDB" id="16982at2759"/>
<evidence type="ECO:0000256" key="5">
    <source>
        <dbReference type="ARBA" id="ARBA00022692"/>
    </source>
</evidence>
<dbReference type="OMA" id="LVCFVSW"/>
<feature type="transmembrane region" description="Helical" evidence="10">
    <location>
        <begin position="375"/>
        <end position="396"/>
    </location>
</feature>
<dbReference type="InterPro" id="IPR044880">
    <property type="entry name" value="NCX_ion-bd_dom_sf"/>
</dbReference>
<feature type="transmembrane region" description="Helical" evidence="10">
    <location>
        <begin position="765"/>
        <end position="786"/>
    </location>
</feature>
<feature type="transmembrane region" description="Helical" evidence="10">
    <location>
        <begin position="180"/>
        <end position="203"/>
    </location>
</feature>
<proteinExistence type="inferred from homology"/>
<evidence type="ECO:0000256" key="1">
    <source>
        <dbReference type="ARBA" id="ARBA00004127"/>
    </source>
</evidence>
<feature type="compositionally biased region" description="Polar residues" evidence="9">
    <location>
        <begin position="1"/>
        <end position="27"/>
    </location>
</feature>
<feature type="compositionally biased region" description="Acidic residues" evidence="9">
    <location>
        <begin position="61"/>
        <end position="74"/>
    </location>
</feature>
<comment type="subcellular location">
    <subcellularLocation>
        <location evidence="1">Endomembrane system</location>
        <topology evidence="1">Multi-pass membrane protein</topology>
    </subcellularLocation>
</comment>
<feature type="domain" description="Inner membrane component" evidence="12">
    <location>
        <begin position="178"/>
        <end position="228"/>
    </location>
</feature>
<reference evidence="13 14" key="1">
    <citation type="submission" date="2014-02" db="EMBL/GenBank/DDBJ databases">
        <title>Single nucleus genome sequencing reveals high similarity among nuclei of an endomycorrhizal fungus.</title>
        <authorList>
            <person name="Lin K."/>
            <person name="Geurts R."/>
            <person name="Zhang Z."/>
            <person name="Limpens E."/>
            <person name="Saunders D.G."/>
            <person name="Mu D."/>
            <person name="Pang E."/>
            <person name="Cao H."/>
            <person name="Cha H."/>
            <person name="Lin T."/>
            <person name="Zhou Q."/>
            <person name="Shang Y."/>
            <person name="Li Y."/>
            <person name="Ivanov S."/>
            <person name="Sharma T."/>
            <person name="Velzen R.V."/>
            <person name="Ruijter N.D."/>
            <person name="Aanen D.K."/>
            <person name="Win J."/>
            <person name="Kamoun S."/>
            <person name="Bisseling T."/>
            <person name="Huang S."/>
        </authorList>
    </citation>
    <scope>NUCLEOTIDE SEQUENCE [LARGE SCALE GENOMIC DNA]</scope>
    <source>
        <strain evidence="14">DAOM197198w</strain>
    </source>
</reference>
<dbReference type="SMR" id="A0A015KPM1"/>
<sequence>MSQEDNQSVPPTQASAIAGSSVNSSVEPSEGPHRISINDPRSNPTTPTLLTPKLRRLKSYDDDDDDDDDYDYDSGDSKRRKRKGLRKRHSYRRRKSSVSSHVEDDAIDENQNEDEIDEDESDHEPVTLKDRQEAINITHPFGLPIWKPALYKKSRSVTRNANSALHSVPSPDLYISPGNIFWAICFGWWLAMISFVVSIILFLTPFEGWRYAQVLQELSLYILWPFGKFVEKDDDWLDDTSSHEQQTDYFSHHDVDIEESETRPLLGRSLYINSRRNSRSEKFNLFEKLDEIGPSGVFFYFLFYTVLAPSFFFVSVICWLSVFPIPMAKLIFELLKHLNRKPLSLHFKSGSSRTTSRSAVLLCTYRAFGLQYYKYTYEGINIMFINLMPIVFFVIIDDRFLKHKFKDYFFSTEEFIFALSLASVIPLSYFIGTAVASISAQSSIGLGAVINATFGSIIEIILYAIALNRGKGKLTEGSIIGSIMAGVLLMPGVSMVSGGFKRKEQNFNSKSAGVTSTMLIMAIIGAFTPTLFFQTYAPYKMSCKPCDETLFAESCQICSHSEVEPIETPLYKDHVKPLMYFCSIILLLSYLIGLWFSLRTHAALVYQTPQERPERPQSIYQRWVPVNIIQQLLPHSPNFLQQQQQHINPQNEHLPPPLPRAMSAPSSAIPIQSILVHNDDNTINLASVANQPTINLRHANEPEEAEEEEEEEEVRGHDSPNWGKFKSGFVLLSCTALYSFIAEILVENVTFVLKHVNTTEKILGLTLFALVPNVTEFLNAMLFSLYGNIALSMEIGSAYALQVCLLQIPAMVAYSAWVNRGKTVDQQKDRTFTLVFPKWDVFAVVFSVFLLTYTYIEGKSNYFKGSILILSYAVLMAGFFYAPSNYDSYIF</sequence>
<keyword evidence="8 10" id="KW-0472">Membrane</keyword>
<name>A0A015KPM1_RHIIW</name>
<feature type="transmembrane region" description="Helical" evidence="10">
    <location>
        <begin position="479"/>
        <end position="500"/>
    </location>
</feature>
<evidence type="ECO:0000313" key="14">
    <source>
        <dbReference type="Proteomes" id="UP000022910"/>
    </source>
</evidence>
<feature type="domain" description="Sodium/calcium exchanger membrane region" evidence="11">
    <location>
        <begin position="729"/>
        <end position="880"/>
    </location>
</feature>
<evidence type="ECO:0000256" key="9">
    <source>
        <dbReference type="SAM" id="MobiDB-lite"/>
    </source>
</evidence>
<dbReference type="HOGENOM" id="CLU_001583_0_0_1"/>
<feature type="transmembrane region" description="Helical" evidence="10">
    <location>
        <begin position="862"/>
        <end position="882"/>
    </location>
</feature>
<gene>
    <name evidence="13" type="ORF">RirG_095190</name>
</gene>
<keyword evidence="7" id="KW-0406">Ion transport</keyword>
<accession>A0A015KPM1</accession>
<protein>
    <submittedName>
        <fullName evidence="13">Vnx1p</fullName>
    </submittedName>
</protein>
<dbReference type="GO" id="GO:0015369">
    <property type="term" value="F:calcium:proton antiporter activity"/>
    <property type="evidence" value="ECO:0007669"/>
    <property type="project" value="TreeGrafter"/>
</dbReference>
<feature type="compositionally biased region" description="Acidic residues" evidence="9">
    <location>
        <begin position="702"/>
        <end position="713"/>
    </location>
</feature>
<dbReference type="PANTHER" id="PTHR31503:SF10">
    <property type="entry name" value="VNX1 PROTEIN"/>
    <property type="match status" value="1"/>
</dbReference>
<feature type="transmembrane region" description="Helical" evidence="10">
    <location>
        <begin position="297"/>
        <end position="322"/>
    </location>
</feature>
<dbReference type="FunFam" id="1.20.1420.30:FF:000014">
    <property type="entry name" value="Cation/H+ exchanger protein 2"/>
    <property type="match status" value="1"/>
</dbReference>
<feature type="domain" description="Sodium/calcium exchanger membrane region" evidence="11">
    <location>
        <begin position="416"/>
        <end position="598"/>
    </location>
</feature>
<evidence type="ECO:0000256" key="2">
    <source>
        <dbReference type="ARBA" id="ARBA00008170"/>
    </source>
</evidence>
<dbReference type="Proteomes" id="UP000022910">
    <property type="component" value="Unassembled WGS sequence"/>
</dbReference>
<dbReference type="GO" id="GO:0012505">
    <property type="term" value="C:endomembrane system"/>
    <property type="evidence" value="ECO:0007669"/>
    <property type="project" value="UniProtKB-SubCell"/>
</dbReference>